<dbReference type="FunFam" id="1.20.58.60:FF:000001">
    <property type="entry name" value="Microtubule-actin cross-linking factor 1"/>
    <property type="match status" value="1"/>
</dbReference>
<evidence type="ECO:0000256" key="1">
    <source>
        <dbReference type="SAM" id="MobiDB-lite"/>
    </source>
</evidence>
<gene>
    <name evidence="2" type="ORF">GSONMT00071932001</name>
</gene>
<evidence type="ECO:0000313" key="2">
    <source>
        <dbReference type="EMBL" id="CDQ64773.1"/>
    </source>
</evidence>
<dbReference type="GO" id="GO:0016020">
    <property type="term" value="C:membrane"/>
    <property type="evidence" value="ECO:0007669"/>
    <property type="project" value="TreeGrafter"/>
</dbReference>
<reference evidence="2" key="1">
    <citation type="journal article" date="2014" name="Nat. Commun.">
        <title>The rainbow trout genome provides novel insights into evolution after whole-genome duplication in vertebrates.</title>
        <authorList>
            <person name="Berthelot C."/>
            <person name="Brunet F."/>
            <person name="Chalopin D."/>
            <person name="Juanchich A."/>
            <person name="Bernard M."/>
            <person name="Noel B."/>
            <person name="Bento P."/>
            <person name="Da Silva C."/>
            <person name="Labadie K."/>
            <person name="Alberti A."/>
            <person name="Aury J.M."/>
            <person name="Louis A."/>
            <person name="Dehais P."/>
            <person name="Bardou P."/>
            <person name="Montfort J."/>
            <person name="Klopp C."/>
            <person name="Cabau C."/>
            <person name="Gaspin C."/>
            <person name="Thorgaard G.H."/>
            <person name="Boussaha M."/>
            <person name="Quillet E."/>
            <person name="Guyomard R."/>
            <person name="Galiana D."/>
            <person name="Bobe J."/>
            <person name="Volff J.N."/>
            <person name="Genet C."/>
            <person name="Wincker P."/>
            <person name="Jaillon O."/>
            <person name="Roest Crollius H."/>
            <person name="Guiguen Y."/>
        </authorList>
    </citation>
    <scope>NUCLEOTIDE SEQUENCE [LARGE SCALE GENOMIC DNA]</scope>
</reference>
<dbReference type="EMBL" id="FR904482">
    <property type="protein sequence ID" value="CDQ64773.1"/>
    <property type="molecule type" value="Genomic_DNA"/>
</dbReference>
<dbReference type="GO" id="GO:0042060">
    <property type="term" value="P:wound healing"/>
    <property type="evidence" value="ECO:0007669"/>
    <property type="project" value="TreeGrafter"/>
</dbReference>
<feature type="region of interest" description="Disordered" evidence="1">
    <location>
        <begin position="1"/>
        <end position="153"/>
    </location>
</feature>
<accession>A0A060WBX3</accession>
<dbReference type="GO" id="GO:0005198">
    <property type="term" value="F:structural molecule activity"/>
    <property type="evidence" value="ECO:0007669"/>
    <property type="project" value="TreeGrafter"/>
</dbReference>
<feature type="compositionally biased region" description="Polar residues" evidence="1">
    <location>
        <begin position="81"/>
        <end position="101"/>
    </location>
</feature>
<dbReference type="PaxDb" id="8022-A0A060WBX3"/>
<dbReference type="GO" id="GO:0005882">
    <property type="term" value="C:intermediate filament"/>
    <property type="evidence" value="ECO:0007669"/>
    <property type="project" value="TreeGrafter"/>
</dbReference>
<evidence type="ECO:0008006" key="4">
    <source>
        <dbReference type="Google" id="ProtNLM"/>
    </source>
</evidence>
<sequence>MGNLISRPSCLGQKSKQVRSDEDFLKECYQRRREWQAPPLTHHGETRREEDEVSHSNTPPSDKPLRTNPSPAPTVTTTSTLDNAWQGTPSPIKTSRNSTLTRKAVVQEIPYGRSPLAQPGSVPGSAERRASLQRKDSREGSLQRRDSREGSPWSWKTLASREVTEVTEVTETVVTEIVEVTEYPSGEKGGDPIVTRTVRVLTGAAEELAEVNITSTANSLSKVVNAVSCSLFPQGTRSVLTLRDDFADSETFHQSLEALLTWVCEIEELTANQKPPSSEVKVVKAQLQEQKLLQRLLEDRRHSMETMMLEGPHMAEAFPGEEGEQARVQLSTLRHKWEALLVDAVNRRGNLELILPRAKLFQERVDSLQQWLISVEQDLAKLRNAEREMLHLPEGTEEAKAVVEEIKAKNADLVKIQQSGHDLKEKISEEEAQQVQERVDSLRIRCSVLSLTSGDVLQRLEQALEASSRCTSSQEDLHLWLGRIERELLGPAGGQTGGGDTALCAAERQRLEQAVVKEMAWFRDTALGLEQLKAITLEPELISAQLYEQKILAVEILQHKFNIEKMVKIAEILQTYGDEGEIRDLQTPLDALQEQCNTTSATNSHVVLQLEHAHSLLVQFTEGFAEVSPWLQETQALIGQLSLSTISYKAFREQQDLLQGLRESIAEHRPLIARLCSLGKRLSELSPAQGEEFCHSATEAEEQHRAIRDRVREAANLLEESLPRYTQLNERMTLIRESLDRLLGHMQSPVSLQGQTPRIQEQLQDNKHTLAELSKLELGLGSVRTQADELLANTLAAGDASIGTAIQEQVSSLTQLWEEAQTQAQERDGWLLNLLDLALKFWSDVSDVAAGLNDAQQAVLDLNASRTDSETIRQSLETMQTLRKDIDSLQGELDTLGILGMDLMSACGDTDKPDVTKSLDELYCTWNNLSKLWSECHKTLEESLQMALHYQDTIQVRLYGVPLSPQEFKRELYQKKIEVESLNHRFVCRLSPGSERPGSVSPLCDFRQRWDSLEAETVSRQHQLECALLGLGQFQNTLDELHTWLSHTADLLQGSRPISIDLQACEIELAKHKVLRNDVMSHVRTVESLNQAGRCLLEVGTGDSPHGLHLRLEQLNERWEFVRCETERRQLQLENNLSQVQDVTMEIQDLLQWLENTDLRLSSSKTVWGMPDSASERLNAHLVRPTQHLTPTVPHRSNLSSNCPLKLSCALMKKRYPSSEIHNNIG</sequence>
<dbReference type="CDD" id="cd00176">
    <property type="entry name" value="SPEC"/>
    <property type="match status" value="3"/>
</dbReference>
<feature type="compositionally biased region" description="Basic and acidic residues" evidence="1">
    <location>
        <begin position="126"/>
        <end position="149"/>
    </location>
</feature>
<protein>
    <recommendedName>
        <fullName evidence="4">KASH domain-containing protein</fullName>
    </recommendedName>
</protein>
<proteinExistence type="predicted"/>
<dbReference type="PANTHER" id="PTHR23169">
    <property type="entry name" value="ENVOPLAKIN"/>
    <property type="match status" value="1"/>
</dbReference>
<dbReference type="Pfam" id="PF00435">
    <property type="entry name" value="Spectrin"/>
    <property type="match status" value="3"/>
</dbReference>
<dbReference type="InterPro" id="IPR043197">
    <property type="entry name" value="Plakin"/>
</dbReference>
<feature type="compositionally biased region" description="Basic and acidic residues" evidence="1">
    <location>
        <begin position="18"/>
        <end position="35"/>
    </location>
</feature>
<dbReference type="SMART" id="SM00150">
    <property type="entry name" value="SPEC"/>
    <property type="match status" value="6"/>
</dbReference>
<dbReference type="InterPro" id="IPR002017">
    <property type="entry name" value="Spectrin_repeat"/>
</dbReference>
<feature type="compositionally biased region" description="Basic and acidic residues" evidence="1">
    <location>
        <begin position="42"/>
        <end position="54"/>
    </location>
</feature>
<feature type="compositionally biased region" description="Low complexity" evidence="1">
    <location>
        <begin position="67"/>
        <end position="80"/>
    </location>
</feature>
<dbReference type="Gene3D" id="1.20.58.60">
    <property type="match status" value="5"/>
</dbReference>
<dbReference type="PANTHER" id="PTHR23169:SF33">
    <property type="entry name" value="MICROTUBULE-ACTIN CROSS-LINKING FACTOR 1, ISOFORMS 1_2_3_5"/>
    <property type="match status" value="1"/>
</dbReference>
<dbReference type="Proteomes" id="UP000193380">
    <property type="component" value="Unassembled WGS sequence"/>
</dbReference>
<dbReference type="AlphaFoldDB" id="A0A060WBX3"/>
<reference evidence="2" key="2">
    <citation type="submission" date="2014-03" db="EMBL/GenBank/DDBJ databases">
        <authorList>
            <person name="Genoscope - CEA"/>
        </authorList>
    </citation>
    <scope>NUCLEOTIDE SEQUENCE</scope>
</reference>
<dbReference type="GO" id="GO:0045104">
    <property type="term" value="P:intermediate filament cytoskeleton organization"/>
    <property type="evidence" value="ECO:0007669"/>
    <property type="project" value="InterPro"/>
</dbReference>
<name>A0A060WBX3_ONCMY</name>
<dbReference type="STRING" id="8022.A0A060WBX3"/>
<dbReference type="SUPFAM" id="SSF46966">
    <property type="entry name" value="Spectrin repeat"/>
    <property type="match status" value="6"/>
</dbReference>
<dbReference type="GO" id="GO:0005737">
    <property type="term" value="C:cytoplasm"/>
    <property type="evidence" value="ECO:0007669"/>
    <property type="project" value="TreeGrafter"/>
</dbReference>
<evidence type="ECO:0000313" key="3">
    <source>
        <dbReference type="Proteomes" id="UP000193380"/>
    </source>
</evidence>
<organism evidence="2 3">
    <name type="scientific">Oncorhynchus mykiss</name>
    <name type="common">Rainbow trout</name>
    <name type="synonym">Salmo gairdneri</name>
    <dbReference type="NCBI Taxonomy" id="8022"/>
    <lineage>
        <taxon>Eukaryota</taxon>
        <taxon>Metazoa</taxon>
        <taxon>Chordata</taxon>
        <taxon>Craniata</taxon>
        <taxon>Vertebrata</taxon>
        <taxon>Euteleostomi</taxon>
        <taxon>Actinopterygii</taxon>
        <taxon>Neopterygii</taxon>
        <taxon>Teleostei</taxon>
        <taxon>Protacanthopterygii</taxon>
        <taxon>Salmoniformes</taxon>
        <taxon>Salmonidae</taxon>
        <taxon>Salmoninae</taxon>
        <taxon>Oncorhynchus</taxon>
    </lineage>
</organism>
<dbReference type="InterPro" id="IPR018159">
    <property type="entry name" value="Spectrin/alpha-actinin"/>
</dbReference>